<evidence type="ECO:0000256" key="1">
    <source>
        <dbReference type="SAM" id="MobiDB-lite"/>
    </source>
</evidence>
<name>A0A0R3M3C4_9BRAD</name>
<gene>
    <name evidence="2" type="ORF">CP49_31075</name>
</gene>
<dbReference type="EMBL" id="LLXX01000005">
    <property type="protein sequence ID" value="KRR14756.1"/>
    <property type="molecule type" value="Genomic_DNA"/>
</dbReference>
<keyword evidence="3" id="KW-1185">Reference proteome</keyword>
<dbReference type="Proteomes" id="UP000051913">
    <property type="component" value="Unassembled WGS sequence"/>
</dbReference>
<accession>A0A0R3M3C4</accession>
<dbReference type="AlphaFoldDB" id="A0A0R3M3C4"/>
<comment type="caution">
    <text evidence="2">The sequence shown here is derived from an EMBL/GenBank/DDBJ whole genome shotgun (WGS) entry which is preliminary data.</text>
</comment>
<feature type="compositionally biased region" description="Basic and acidic residues" evidence="1">
    <location>
        <begin position="145"/>
        <end position="166"/>
    </location>
</feature>
<feature type="region of interest" description="Disordered" evidence="1">
    <location>
        <begin position="81"/>
        <end position="184"/>
    </location>
</feature>
<proteinExistence type="predicted"/>
<protein>
    <submittedName>
        <fullName evidence="2">Uncharacterized protein</fullName>
    </submittedName>
</protein>
<reference evidence="2 3" key="1">
    <citation type="submission" date="2014-03" db="EMBL/GenBank/DDBJ databases">
        <title>Bradyrhizobium valentinum sp. nov., isolated from effective nodules of Lupinus mariae-josephae, a lupine endemic of basic-lime soils in Eastern Spain.</title>
        <authorList>
            <person name="Duran D."/>
            <person name="Rey L."/>
            <person name="Navarro A."/>
            <person name="Busquets A."/>
            <person name="Imperial J."/>
            <person name="Ruiz-Argueso T."/>
        </authorList>
    </citation>
    <scope>NUCLEOTIDE SEQUENCE [LARGE SCALE GENOMIC DNA]</scope>
    <source>
        <strain evidence="2 3">LmjM3</strain>
    </source>
</reference>
<sequence>MAISSASVSCIDFRLDHGIARKSVSPSLKLLDHLGLIEIEPGPRLVNVFRFSNRWRTVDEVEAKRLAALARELKPHRTFERRREHLVKSRDLEPKPRNGAKVRSSPPKPMTLARSVRPSMQRRVPSLPTMPWQDRAVMLHSPNGVHDDGDRSEAENHSRDPGHVDDGNPTICHAPSSAAVGRRP</sequence>
<evidence type="ECO:0000313" key="3">
    <source>
        <dbReference type="Proteomes" id="UP000051913"/>
    </source>
</evidence>
<dbReference type="RefSeq" id="WP_057848382.1">
    <property type="nucleotide sequence ID" value="NZ_LLXX01000005.1"/>
</dbReference>
<organism evidence="2 3">
    <name type="scientific">Bradyrhizobium valentinum</name>
    <dbReference type="NCBI Taxonomy" id="1518501"/>
    <lineage>
        <taxon>Bacteria</taxon>
        <taxon>Pseudomonadati</taxon>
        <taxon>Pseudomonadota</taxon>
        <taxon>Alphaproteobacteria</taxon>
        <taxon>Hyphomicrobiales</taxon>
        <taxon>Nitrobacteraceae</taxon>
        <taxon>Bradyrhizobium</taxon>
    </lineage>
</organism>
<feature type="compositionally biased region" description="Basic and acidic residues" evidence="1">
    <location>
        <begin position="81"/>
        <end position="96"/>
    </location>
</feature>
<evidence type="ECO:0000313" key="2">
    <source>
        <dbReference type="EMBL" id="KRR14756.1"/>
    </source>
</evidence>